<protein>
    <submittedName>
        <fullName evidence="9">Uncharacterized protein</fullName>
    </submittedName>
</protein>
<feature type="active site" description="Charge relay system" evidence="6">
    <location>
        <position position="229"/>
    </location>
</feature>
<dbReference type="SUPFAM" id="SSF52743">
    <property type="entry name" value="Subtilisin-like"/>
    <property type="match status" value="1"/>
</dbReference>
<dbReference type="Pfam" id="PF00082">
    <property type="entry name" value="Peptidase_S8"/>
    <property type="match status" value="1"/>
</dbReference>
<name>A0A843VUY7_COLES</name>
<evidence type="ECO:0000313" key="10">
    <source>
        <dbReference type="Proteomes" id="UP000652761"/>
    </source>
</evidence>
<accession>A0A843VUY7</accession>
<dbReference type="InterPro" id="IPR037045">
    <property type="entry name" value="S8pro/Inhibitor_I9_sf"/>
</dbReference>
<evidence type="ECO:0000313" key="9">
    <source>
        <dbReference type="EMBL" id="MQL98836.1"/>
    </source>
</evidence>
<dbReference type="Gene3D" id="3.30.70.80">
    <property type="entry name" value="Peptidase S8 propeptide/proteinase inhibitor I9"/>
    <property type="match status" value="1"/>
</dbReference>
<dbReference type="GO" id="GO:0006508">
    <property type="term" value="P:proteolysis"/>
    <property type="evidence" value="ECO:0007669"/>
    <property type="project" value="UniProtKB-KW"/>
</dbReference>
<dbReference type="AlphaFoldDB" id="A0A843VUY7"/>
<dbReference type="InterPro" id="IPR000209">
    <property type="entry name" value="Peptidase_S8/S53_dom"/>
</dbReference>
<dbReference type="EMBL" id="NMUH01002247">
    <property type="protein sequence ID" value="MQL98836.1"/>
    <property type="molecule type" value="Genomic_DNA"/>
</dbReference>
<dbReference type="Gene3D" id="3.40.50.200">
    <property type="entry name" value="Peptidase S8/S53 domain"/>
    <property type="match status" value="1"/>
</dbReference>
<evidence type="ECO:0000256" key="6">
    <source>
        <dbReference type="PROSITE-ProRule" id="PRU01240"/>
    </source>
</evidence>
<comment type="caution">
    <text evidence="9">The sequence shown here is derived from an EMBL/GenBank/DDBJ whole genome shotgun (WGS) entry which is preliminary data.</text>
</comment>
<dbReference type="PRINTS" id="PR00723">
    <property type="entry name" value="SUBTILISIN"/>
</dbReference>
<dbReference type="Proteomes" id="UP000652761">
    <property type="component" value="Unassembled WGS sequence"/>
</dbReference>
<dbReference type="GO" id="GO:0004252">
    <property type="term" value="F:serine-type endopeptidase activity"/>
    <property type="evidence" value="ECO:0007669"/>
    <property type="project" value="UniProtKB-UniRule"/>
</dbReference>
<gene>
    <name evidence="9" type="ORF">Taro_031554</name>
</gene>
<evidence type="ECO:0000259" key="8">
    <source>
        <dbReference type="Pfam" id="PF05922"/>
    </source>
</evidence>
<dbReference type="InterPro" id="IPR015500">
    <property type="entry name" value="Peptidase_S8_subtilisin-rel"/>
</dbReference>
<comment type="similarity">
    <text evidence="1 6">Belongs to the peptidase S8 family.</text>
</comment>
<feature type="active site" description="Charge relay system" evidence="6">
    <location>
        <position position="114"/>
    </location>
</feature>
<sequence length="415" mass="44153">MGLWRHGSTDDKILQVGSSDVDDDRHRVQAFIVHVEKPEHMVFATAEERADWHRSFLPSPTLGSGEPRLMYSYDKAICGFAAWLTAAEVEGMDGIDGFLYAHPAGEGMIIGVFDTGMDPNIPSFNDSGMPPRPGINMLEIKAPFRLARRNRSPSGRSSLVPFPALHRSAPASSTTPPAVAAASFSAGDRCMLFVPFKHRKYHCNNKVIGAMAFDKRSKTPPAVDDFDHHGTLVASCAAGSPLAGASYHGLAAGTAFGAAPRAYIAVDTAKSSADNLAAYDQAIKDGVDVFSVSMGNGQARPFYNDEYAIGALSAVENGIFVSVAAGNKGPGHGTILESAPWTLSVGASSTDRVVSAIIHLGNGTQVHGESLLSPESAARFPTTQLRCLWCSQGRRARSKPTAMIPHWGTSTSRAR</sequence>
<dbReference type="PANTHER" id="PTHR10795">
    <property type="entry name" value="PROPROTEIN CONVERTASE SUBTILISIN/KEXIN"/>
    <property type="match status" value="1"/>
</dbReference>
<feature type="domain" description="Inhibitor I9" evidence="8">
    <location>
        <begin position="31"/>
        <end position="93"/>
    </location>
</feature>
<proteinExistence type="inferred from homology"/>
<dbReference type="OrthoDB" id="784830at2759"/>
<feature type="domain" description="Peptidase S8/S53" evidence="7">
    <location>
        <begin position="105"/>
        <end position="357"/>
    </location>
</feature>
<dbReference type="PROSITE" id="PS51892">
    <property type="entry name" value="SUBTILASE"/>
    <property type="match status" value="1"/>
</dbReference>
<keyword evidence="3" id="KW-0732">Signal</keyword>
<evidence type="ECO:0000256" key="1">
    <source>
        <dbReference type="ARBA" id="ARBA00011073"/>
    </source>
</evidence>
<dbReference type="Pfam" id="PF05922">
    <property type="entry name" value="Inhibitor_I9"/>
    <property type="match status" value="1"/>
</dbReference>
<keyword evidence="4 6" id="KW-0378">Hydrolase</keyword>
<dbReference type="InterPro" id="IPR036852">
    <property type="entry name" value="Peptidase_S8/S53_dom_sf"/>
</dbReference>
<organism evidence="9 10">
    <name type="scientific">Colocasia esculenta</name>
    <name type="common">Wild taro</name>
    <name type="synonym">Arum esculentum</name>
    <dbReference type="NCBI Taxonomy" id="4460"/>
    <lineage>
        <taxon>Eukaryota</taxon>
        <taxon>Viridiplantae</taxon>
        <taxon>Streptophyta</taxon>
        <taxon>Embryophyta</taxon>
        <taxon>Tracheophyta</taxon>
        <taxon>Spermatophyta</taxon>
        <taxon>Magnoliopsida</taxon>
        <taxon>Liliopsida</taxon>
        <taxon>Araceae</taxon>
        <taxon>Aroideae</taxon>
        <taxon>Colocasieae</taxon>
        <taxon>Colocasia</taxon>
    </lineage>
</organism>
<keyword evidence="2 6" id="KW-0645">Protease</keyword>
<evidence type="ECO:0000256" key="3">
    <source>
        <dbReference type="ARBA" id="ARBA00022729"/>
    </source>
</evidence>
<keyword evidence="10" id="KW-1185">Reference proteome</keyword>
<evidence type="ECO:0000259" key="7">
    <source>
        <dbReference type="Pfam" id="PF00082"/>
    </source>
</evidence>
<evidence type="ECO:0000256" key="2">
    <source>
        <dbReference type="ARBA" id="ARBA00022670"/>
    </source>
</evidence>
<reference evidence="9" key="1">
    <citation type="submission" date="2017-07" db="EMBL/GenBank/DDBJ databases">
        <title>Taro Niue Genome Assembly and Annotation.</title>
        <authorList>
            <person name="Atibalentja N."/>
            <person name="Keating K."/>
            <person name="Fields C.J."/>
        </authorList>
    </citation>
    <scope>NUCLEOTIDE SEQUENCE</scope>
    <source>
        <strain evidence="9">Niue_2</strain>
        <tissue evidence="9">Leaf</tissue>
    </source>
</reference>
<feature type="active site" description="Charge relay system" evidence="6">
    <location>
        <position position="412"/>
    </location>
</feature>
<keyword evidence="5 6" id="KW-0720">Serine protease</keyword>
<evidence type="ECO:0000256" key="5">
    <source>
        <dbReference type="ARBA" id="ARBA00022825"/>
    </source>
</evidence>
<dbReference type="InterPro" id="IPR010259">
    <property type="entry name" value="S8pro/Inhibitor_I9"/>
</dbReference>
<evidence type="ECO:0000256" key="4">
    <source>
        <dbReference type="ARBA" id="ARBA00022801"/>
    </source>
</evidence>
<dbReference type="InterPro" id="IPR045051">
    <property type="entry name" value="SBT"/>
</dbReference>